<evidence type="ECO:0000313" key="2">
    <source>
        <dbReference type="Proteomes" id="UP000028582"/>
    </source>
</evidence>
<accession>A0A080Z0Y6</accession>
<dbReference type="Gene3D" id="1.25.40.10">
    <property type="entry name" value="Tetratricopeptide repeat domain"/>
    <property type="match status" value="1"/>
</dbReference>
<sequence>MSRPMMLRTLVPALRRPLYAPSRLFHACTALHASAASPAVAVESKSASSSVNDSQVLTLLEHSITQRLPTQALSHLAQLQTPPGVTLLQRLAVLLARQKKSRGHALRSFEILRGVYRAPGLKPDDYTKLASIYVMDACLRFRMLDHAMELYDEAANQAVVLDLPAYDGLLRALLDAKRVEEATEVLREVVNGEDVCPMEQTFLPVLVELVKSREYDDATELMRQGQTRGVDFTSETFHPLLVLAEKDTASTDSLIKFLSFVEDAWEEYKDFDPEEDLDDPENPFRSL</sequence>
<dbReference type="InterPro" id="IPR011990">
    <property type="entry name" value="TPR-like_helical_dom_sf"/>
</dbReference>
<gene>
    <name evidence="1" type="ORF">F444_21505</name>
</gene>
<evidence type="ECO:0000313" key="1">
    <source>
        <dbReference type="EMBL" id="ETO60297.1"/>
    </source>
</evidence>
<reference evidence="1 2" key="1">
    <citation type="submission" date="2013-11" db="EMBL/GenBank/DDBJ databases">
        <title>The Genome Sequence of Phytophthora parasitica P1976.</title>
        <authorList>
            <consortium name="The Broad Institute Genomics Platform"/>
            <person name="Russ C."/>
            <person name="Tyler B."/>
            <person name="Panabieres F."/>
            <person name="Shan W."/>
            <person name="Tripathy S."/>
            <person name="Grunwald N."/>
            <person name="Machado M."/>
            <person name="Johnson C.S."/>
            <person name="Walker B."/>
            <person name="Young S."/>
            <person name="Zeng Q."/>
            <person name="Gargeya S."/>
            <person name="Fitzgerald M."/>
            <person name="Haas B."/>
            <person name="Abouelleil A."/>
            <person name="Allen A.W."/>
            <person name="Alvarado L."/>
            <person name="Arachchi H.M."/>
            <person name="Berlin A.M."/>
            <person name="Chapman S.B."/>
            <person name="Gainer-Dewar J."/>
            <person name="Goldberg J."/>
            <person name="Griggs A."/>
            <person name="Gujja S."/>
            <person name="Hansen M."/>
            <person name="Howarth C."/>
            <person name="Imamovic A."/>
            <person name="Ireland A."/>
            <person name="Larimer J."/>
            <person name="McCowan C."/>
            <person name="Murphy C."/>
            <person name="Pearson M."/>
            <person name="Poon T.W."/>
            <person name="Priest M."/>
            <person name="Roberts A."/>
            <person name="Saif S."/>
            <person name="Shea T."/>
            <person name="Sisk P."/>
            <person name="Sykes S."/>
            <person name="Wortman J."/>
            <person name="Nusbaum C."/>
            <person name="Birren B."/>
        </authorList>
    </citation>
    <scope>NUCLEOTIDE SEQUENCE [LARGE SCALE GENOMIC DNA]</scope>
    <source>
        <strain evidence="1 2">P1976</strain>
    </source>
</reference>
<dbReference type="OrthoDB" id="185373at2759"/>
<protein>
    <recommendedName>
        <fullName evidence="3">Pentacotripeptide-repeat region of PRORP domain-containing protein</fullName>
    </recommendedName>
</protein>
<proteinExistence type="predicted"/>
<dbReference type="AlphaFoldDB" id="A0A080Z0Y6"/>
<dbReference type="Proteomes" id="UP000028582">
    <property type="component" value="Unassembled WGS sequence"/>
</dbReference>
<comment type="caution">
    <text evidence="1">The sequence shown here is derived from an EMBL/GenBank/DDBJ whole genome shotgun (WGS) entry which is preliminary data.</text>
</comment>
<evidence type="ECO:0008006" key="3">
    <source>
        <dbReference type="Google" id="ProtNLM"/>
    </source>
</evidence>
<name>A0A080Z0Y6_PHYNI</name>
<organism evidence="1 2">
    <name type="scientific">Phytophthora nicotianae P1976</name>
    <dbReference type="NCBI Taxonomy" id="1317066"/>
    <lineage>
        <taxon>Eukaryota</taxon>
        <taxon>Sar</taxon>
        <taxon>Stramenopiles</taxon>
        <taxon>Oomycota</taxon>
        <taxon>Peronosporomycetes</taxon>
        <taxon>Peronosporales</taxon>
        <taxon>Peronosporaceae</taxon>
        <taxon>Phytophthora</taxon>
    </lineage>
</organism>
<dbReference type="EMBL" id="ANJA01003959">
    <property type="protein sequence ID" value="ETO60297.1"/>
    <property type="molecule type" value="Genomic_DNA"/>
</dbReference>